<dbReference type="RefSeq" id="WP_349300192.1">
    <property type="nucleotide sequence ID" value="NZ_JBEDNQ010000009.1"/>
</dbReference>
<feature type="transmembrane region" description="Helical" evidence="1">
    <location>
        <begin position="151"/>
        <end position="175"/>
    </location>
</feature>
<protein>
    <submittedName>
        <fullName evidence="2">Uncharacterized protein</fullName>
    </submittedName>
</protein>
<dbReference type="Proteomes" id="UP001494902">
    <property type="component" value="Unassembled WGS sequence"/>
</dbReference>
<sequence>METDTTPRPALARAGPGALWVQRGGSTLFGLITVFGAGNGFVEPDVFDGLPTWHPVLWWTGLTAVALAVATAWVLCGRLPTESVPRSVVHQVSRSRRRAARGDLLAGRRLDEGARRAVEVAVTRWYVHVGQLPMLLAPVGSMVVLNTTRPLNGLLTAFVLAGVALIAGTLLRALWDLPLRSAAARAGALPEFRDSGS</sequence>
<gene>
    <name evidence="2" type="ORF">WIS52_21880</name>
</gene>
<name>A0ABV1KF85_9PSEU</name>
<accession>A0ABV1KF85</accession>
<feature type="transmembrane region" description="Helical" evidence="1">
    <location>
        <begin position="56"/>
        <end position="76"/>
    </location>
</feature>
<keyword evidence="1" id="KW-0472">Membrane</keyword>
<reference evidence="2 3" key="1">
    <citation type="submission" date="2024-03" db="EMBL/GenBank/DDBJ databases">
        <title>Draft genome sequence of Pseudonocardia nematodicida JCM 31783.</title>
        <authorList>
            <person name="Butdee W."/>
            <person name="Duangmal K."/>
        </authorList>
    </citation>
    <scope>NUCLEOTIDE SEQUENCE [LARGE SCALE GENOMIC DNA]</scope>
    <source>
        <strain evidence="2 3">JCM 31783</strain>
    </source>
</reference>
<feature type="transmembrane region" description="Helical" evidence="1">
    <location>
        <begin position="125"/>
        <end position="145"/>
    </location>
</feature>
<dbReference type="EMBL" id="JBEDNQ010000009">
    <property type="protein sequence ID" value="MEQ3553127.1"/>
    <property type="molecule type" value="Genomic_DNA"/>
</dbReference>
<comment type="caution">
    <text evidence="2">The sequence shown here is derived from an EMBL/GenBank/DDBJ whole genome shotgun (WGS) entry which is preliminary data.</text>
</comment>
<evidence type="ECO:0000313" key="2">
    <source>
        <dbReference type="EMBL" id="MEQ3553127.1"/>
    </source>
</evidence>
<keyword evidence="1" id="KW-0812">Transmembrane</keyword>
<organism evidence="2 3">
    <name type="scientific">Pseudonocardia nematodicida</name>
    <dbReference type="NCBI Taxonomy" id="1206997"/>
    <lineage>
        <taxon>Bacteria</taxon>
        <taxon>Bacillati</taxon>
        <taxon>Actinomycetota</taxon>
        <taxon>Actinomycetes</taxon>
        <taxon>Pseudonocardiales</taxon>
        <taxon>Pseudonocardiaceae</taxon>
        <taxon>Pseudonocardia</taxon>
    </lineage>
</organism>
<evidence type="ECO:0000256" key="1">
    <source>
        <dbReference type="SAM" id="Phobius"/>
    </source>
</evidence>
<evidence type="ECO:0000313" key="3">
    <source>
        <dbReference type="Proteomes" id="UP001494902"/>
    </source>
</evidence>
<proteinExistence type="predicted"/>
<keyword evidence="1" id="KW-1133">Transmembrane helix</keyword>
<keyword evidence="3" id="KW-1185">Reference proteome</keyword>